<dbReference type="GO" id="GO:0019005">
    <property type="term" value="C:SCF ubiquitin ligase complex"/>
    <property type="evidence" value="ECO:0007669"/>
    <property type="project" value="TreeGrafter"/>
</dbReference>
<dbReference type="SUPFAM" id="SSF81383">
    <property type="entry name" value="F-box domain"/>
    <property type="match status" value="1"/>
</dbReference>
<keyword evidence="3" id="KW-1185">Reference proteome</keyword>
<proteinExistence type="predicted"/>
<evidence type="ECO:0000313" key="3">
    <source>
        <dbReference type="Proteomes" id="UP000053392"/>
    </source>
</evidence>
<dbReference type="PROSITE" id="PS50181">
    <property type="entry name" value="FBOX"/>
    <property type="match status" value="1"/>
</dbReference>
<name>A0A0D0V3Y8_9TREE</name>
<dbReference type="EMBL" id="KN847900">
    <property type="protein sequence ID" value="KIR41329.1"/>
    <property type="molecule type" value="Genomic_DNA"/>
</dbReference>
<dbReference type="InterPro" id="IPR036047">
    <property type="entry name" value="F-box-like_dom_sf"/>
</dbReference>
<dbReference type="GO" id="GO:0005737">
    <property type="term" value="C:cytoplasm"/>
    <property type="evidence" value="ECO:0007669"/>
    <property type="project" value="TreeGrafter"/>
</dbReference>
<evidence type="ECO:0000313" key="2">
    <source>
        <dbReference type="EMBL" id="KIR41329.1"/>
    </source>
</evidence>
<dbReference type="PANTHER" id="PTHR12874:SF9">
    <property type="entry name" value="F-BOX ONLY PROTEIN 48"/>
    <property type="match status" value="1"/>
</dbReference>
<evidence type="ECO:0000259" key="1">
    <source>
        <dbReference type="PROSITE" id="PS50181"/>
    </source>
</evidence>
<dbReference type="OrthoDB" id="2117972at2759"/>
<dbReference type="HOGENOM" id="CLU_017706_2_0_1"/>
<dbReference type="Proteomes" id="UP000053392">
    <property type="component" value="Unassembled WGS sequence"/>
</dbReference>
<reference evidence="2 3" key="1">
    <citation type="submission" date="2015-01" db="EMBL/GenBank/DDBJ databases">
        <title>The Genome Sequence of Cryptococcus gattii Ram5.</title>
        <authorList>
            <consortium name="The Broad Institute Genomics Platform"/>
            <person name="Cuomo C."/>
            <person name="Litvintseva A."/>
            <person name="Chen Y."/>
            <person name="Heitman J."/>
            <person name="Sun S."/>
            <person name="Springer D."/>
            <person name="Dromer F."/>
            <person name="Young S."/>
            <person name="Zeng Q."/>
            <person name="Gargeya S."/>
            <person name="Abouelleil A."/>
            <person name="Alvarado L."/>
            <person name="Chapman S.B."/>
            <person name="Gainer-Dewar J."/>
            <person name="Goldberg J."/>
            <person name="Griggs A."/>
            <person name="Gujja S."/>
            <person name="Hansen M."/>
            <person name="Howarth C."/>
            <person name="Imamovic A."/>
            <person name="Larimer J."/>
            <person name="Murphy C."/>
            <person name="Naylor J."/>
            <person name="Pearson M."/>
            <person name="Priest M."/>
            <person name="Roberts A."/>
            <person name="Saif S."/>
            <person name="Shea T."/>
            <person name="Sykes S."/>
            <person name="Wortman J."/>
            <person name="Nusbaum C."/>
            <person name="Birren B."/>
        </authorList>
    </citation>
    <scope>NUCLEOTIDE SEQUENCE [LARGE SCALE GENOMIC DNA]</scope>
    <source>
        <strain evidence="2 3">Ram5</strain>
    </source>
</reference>
<feature type="domain" description="F-box" evidence="1">
    <location>
        <begin position="279"/>
        <end position="325"/>
    </location>
</feature>
<dbReference type="GO" id="GO:0031146">
    <property type="term" value="P:SCF-dependent proteasomal ubiquitin-dependent protein catabolic process"/>
    <property type="evidence" value="ECO:0007669"/>
    <property type="project" value="TreeGrafter"/>
</dbReference>
<gene>
    <name evidence="2" type="ORF">I313_02456</name>
</gene>
<sequence length="493" mass="55345">MSTQVSTPSTPSFPNTPDVVEEMEKLQINPSQEPTSTLLQINGNEDEELERFRAQWREELKAKKAGVSSGVNIGNVIWKGKGQGVEREYEESKDCATLTSPKTPRMAHPLPAFEDDDDAPRAGPSKAAPAAAIIKGSNHSKTHPKKVRTDKERAVQTYAKAVESEQSGQLNEALILYRRAFKMDVAKATAQQVLEQQGTSENPLPAIPNSADIVQPSAPIEEPYSFQRHIQLHPDYVKSSAAPIASSKALSRSALTAIFDSLPIAPYEFTFLPEDEDLPIPIANLPAELIDPILAHLDVIWVERFAATCWRARYLTQCSNVWRRLAHRIYREPAMLPPGGLTAKDLVQKHAGEWRTTLIEEERVRMDGCYIAVCHYIPSEVVPILRPSLRGKGLHFGRWRLIRPDAIHNPEIDPEWVPSKSGEKRPARIIVSDLLEPGVEDPKYEFEMELALRQTSRGRWNKLDILEYRSINLTTGETLALSLKNQKPFFFSK</sequence>
<organism evidence="2 3">
    <name type="scientific">Cryptococcus deuterogattii Ram5</name>
    <dbReference type="NCBI Taxonomy" id="1296110"/>
    <lineage>
        <taxon>Eukaryota</taxon>
        <taxon>Fungi</taxon>
        <taxon>Dikarya</taxon>
        <taxon>Basidiomycota</taxon>
        <taxon>Agaricomycotina</taxon>
        <taxon>Tremellomycetes</taxon>
        <taxon>Tremellales</taxon>
        <taxon>Cryptococcaceae</taxon>
        <taxon>Cryptococcus</taxon>
        <taxon>Cryptococcus gattii species complex</taxon>
    </lineage>
</organism>
<accession>A0A0D0V3Y8</accession>
<dbReference type="InterPro" id="IPR001810">
    <property type="entry name" value="F-box_dom"/>
</dbReference>
<dbReference type="AlphaFoldDB" id="A0A0D0V3Y8"/>
<dbReference type="Gene3D" id="1.20.1280.50">
    <property type="match status" value="1"/>
</dbReference>
<protein>
    <submittedName>
        <fullName evidence="2">F-box protein 9</fullName>
    </submittedName>
</protein>
<dbReference type="PANTHER" id="PTHR12874">
    <property type="entry name" value="F-BOX ONLY PROTEIN 48-RELATED"/>
    <property type="match status" value="1"/>
</dbReference>